<evidence type="ECO:0000313" key="2">
    <source>
        <dbReference type="EMBL" id="MFD1040503.1"/>
    </source>
</evidence>
<proteinExistence type="predicted"/>
<gene>
    <name evidence="2" type="ORF">ACFQ3N_19175</name>
</gene>
<keyword evidence="1" id="KW-1133">Transmembrane helix</keyword>
<evidence type="ECO:0008006" key="4">
    <source>
        <dbReference type="Google" id="ProtNLM"/>
    </source>
</evidence>
<evidence type="ECO:0000256" key="1">
    <source>
        <dbReference type="SAM" id="Phobius"/>
    </source>
</evidence>
<name>A0ABW3LQY3_9BACI</name>
<keyword evidence="1" id="KW-0472">Membrane</keyword>
<feature type="transmembrane region" description="Helical" evidence="1">
    <location>
        <begin position="79"/>
        <end position="97"/>
    </location>
</feature>
<keyword evidence="1" id="KW-0812">Transmembrane</keyword>
<feature type="transmembrane region" description="Helical" evidence="1">
    <location>
        <begin position="9"/>
        <end position="29"/>
    </location>
</feature>
<dbReference type="EMBL" id="JBHTKJ010000073">
    <property type="protein sequence ID" value="MFD1040503.1"/>
    <property type="molecule type" value="Genomic_DNA"/>
</dbReference>
<feature type="transmembrane region" description="Helical" evidence="1">
    <location>
        <begin position="104"/>
        <end position="125"/>
    </location>
</feature>
<organism evidence="2 3">
    <name type="scientific">Virgibacillus byunsanensis</name>
    <dbReference type="NCBI Taxonomy" id="570945"/>
    <lineage>
        <taxon>Bacteria</taxon>
        <taxon>Bacillati</taxon>
        <taxon>Bacillota</taxon>
        <taxon>Bacilli</taxon>
        <taxon>Bacillales</taxon>
        <taxon>Bacillaceae</taxon>
        <taxon>Virgibacillus</taxon>
    </lineage>
</organism>
<feature type="transmembrane region" description="Helical" evidence="1">
    <location>
        <begin position="161"/>
        <end position="182"/>
    </location>
</feature>
<reference evidence="3" key="1">
    <citation type="journal article" date="2019" name="Int. J. Syst. Evol. Microbiol.">
        <title>The Global Catalogue of Microorganisms (GCM) 10K type strain sequencing project: providing services to taxonomists for standard genome sequencing and annotation.</title>
        <authorList>
            <consortium name="The Broad Institute Genomics Platform"/>
            <consortium name="The Broad Institute Genome Sequencing Center for Infectious Disease"/>
            <person name="Wu L."/>
            <person name="Ma J."/>
        </authorList>
    </citation>
    <scope>NUCLEOTIDE SEQUENCE [LARGE SCALE GENOMIC DNA]</scope>
    <source>
        <strain evidence="3">CCUG 56754</strain>
    </source>
</reference>
<accession>A0ABW3LQY3</accession>
<dbReference type="RefSeq" id="WP_390364642.1">
    <property type="nucleotide sequence ID" value="NZ_JBHTKJ010000073.1"/>
</dbReference>
<sequence>MRRISIKGIIGLIVSGGLFLASIYLPWWALRLTAPQYKEGLYIWVYPYKLEGEINIINSLNHYIGMENFDEASFPELAYLPYIIGVVALITMVVALIRSRKILAVWTGIVMILAVVGIYDIYHWLSTFGKNLDPAAPIEIEPFIPPIIGTNQLANFETLSFFSYGAILVGTAICLLLLVLWMGKERYE</sequence>
<keyword evidence="3" id="KW-1185">Reference proteome</keyword>
<comment type="caution">
    <text evidence="2">The sequence shown here is derived from an EMBL/GenBank/DDBJ whole genome shotgun (WGS) entry which is preliminary data.</text>
</comment>
<dbReference type="Proteomes" id="UP001597040">
    <property type="component" value="Unassembled WGS sequence"/>
</dbReference>
<evidence type="ECO:0000313" key="3">
    <source>
        <dbReference type="Proteomes" id="UP001597040"/>
    </source>
</evidence>
<protein>
    <recommendedName>
        <fullName evidence="4">Copper chaperone NosL</fullName>
    </recommendedName>
</protein>